<keyword evidence="13 15" id="KW-0413">Isomerase</keyword>
<dbReference type="FunFam" id="3.30.1360.40:FF:000003">
    <property type="entry name" value="DNA topoisomerase 2"/>
    <property type="match status" value="1"/>
</dbReference>
<dbReference type="SUPFAM" id="SSF56719">
    <property type="entry name" value="Type II DNA topoisomerase"/>
    <property type="match status" value="1"/>
</dbReference>
<dbReference type="InterPro" id="IPR013757">
    <property type="entry name" value="Topo_IIA_A_a_sf"/>
</dbReference>
<feature type="compositionally biased region" description="Low complexity" evidence="17">
    <location>
        <begin position="1318"/>
        <end position="1336"/>
    </location>
</feature>
<sequence>MATETNPLKEIMNNGENTKSNAFAAKKKKRLSVERIYQKKTQLEHILLRPDTYIGSVEPIKQNMWVYDAETDAIVSKEITYTPGLYKIFDELLVNAADNKQRDPGMGCIKITIDADNNTISVWNDGRGIPVEMHKEQKVYVPTLIFGHLLTSSNYNDEEKKVTGGRNGYGAKLCNIFSTKFVVETCSSDSNKKFKQTWTNNMGKVTEPIVKDFNGKDFTCVTFKPDLAKFKMESLDKDIISLLSRRAYDVAGSVRGIAVYLNGKKLPIKTFKDYVGLYLKARDDEDDLALGSESEKKTNSVVHEVVNKRWEVCVTTSTKGFQQASFVNSIATTKGGTHVNYVTDQITEKLMAAVKKKNKGGVEVKPFQVKNHLWVFVNCLIENPTFDSQTKENMTLRSKAFGSTCDFSEKFIKQVTQCGVVEHIMNWVKFKAQTQLNKKCQKSKHSKIRGIPKLDDANDAGGRSSMQCTLILTEGDSAKTLAVSGLSVVGRDRFGVFPLRGKLLNVRDASHKQILENAEINNLIKILGLQYNKKYSSEEDLKSLRYGHLMIMTDQDQDGSHIKGLLINFIHSNWPTLTRLPFLEEFITPIVKVSKGKEEKAFYSIPEYEEWKNSTANVKSWKVKYYKGLGTSTPKEAKEYFADMRRHQIQFHHEGAACDEAILMAFSKKKVNDRKDWLNRAMEDRKWRRQQGLSEVYLYEKDTRSVSYSDFVNKELVLFSNADNERSIPCLVDGLKPGQRKVLFTCLKRNDKREVKVAQLAGSVAELSAYHHGEASLMGTIINLAQNFVGSNNLNLLMPVGQFGTRLHGGKDAASPRYIFTMMSPLTRLLFHAHDMPSLTYLFDDNQPVEPEWYCPIIPLVLVNGAEGIGTGYSTKVPNFDVRQIISNLKNMINGDEPEEMIPSFKNFTGTISQSDSHKFLVQGNVEVVDNKTVEITELPVGTWTQVYKENVLEPMLHGSEKIPPVLTDYKEYHTDVTVKFVLNMTEDKLAEAEGAGLHKKFKLETTINTSNMYQQCKDCYCNDSSPSGDGLWWIFAVPQRGEVLFDAMGCLRKYESPLDILKEFFELRLERYAIRKAWLDGMLTAESSKLSSQARFILEKIEGQIIIENRTKRDIVTTLVQHGYPSDPIKAWKEMQKSSAPDDGDTDDASSVASSTSSAGGPDFGYLLSMSMLSLSREKKEELLKERDNKLEELDMLRKKSPQDLWLEDLDSFLEELERVEQQENEDQEMYVKSKAGRSQQQKKKPTKPAKKAESKPKTLGNNEREKKNTELKSKETASKKQNKSNDSWEFDDTDAGAPVRSLADRLAQRQSHNLPSSSSSSVGGGAETTSSSAVKVKTQSTLEMFSSKKKARKEADSDDDFIMEFSDDGPPVVKRAARTGPVKTYSFSSDEDDDDDLTVTAVKSAKQAKEGSIDSDAESDKSDVQATRALIQKLSPAKPTKTAHSRANKPLQDDKSVKSTKKQPAKNSTAVAKKSTATRKAALSSSQDDSPDDDAAAKKQPAKKQPAKKQPAKKGKRGKAVILDSSDEDSDSAMLSSKKPTAAKGKAVKPKKSPPKKAKASVESSSDDEPMEMAVVSRVARTGRSKAPVKYFLEESDSDDKENEDTKEWSGSRSDFDDD</sequence>
<dbReference type="SMART" id="SM00434">
    <property type="entry name" value="TOP4c"/>
    <property type="match status" value="1"/>
</dbReference>
<dbReference type="PROSITE" id="PS00177">
    <property type="entry name" value="TOPOISOMERASE_II"/>
    <property type="match status" value="1"/>
</dbReference>
<gene>
    <name evidence="20" type="primary">TOP2A</name>
    <name evidence="20" type="ORF">AWC38_SpisGene13144</name>
</gene>
<dbReference type="EC" id="5.6.2.2" evidence="16"/>
<keyword evidence="14" id="KW-0539">Nucleus</keyword>
<dbReference type="Gene3D" id="3.40.50.670">
    <property type="match status" value="1"/>
</dbReference>
<feature type="domain" description="Toprim" evidence="18">
    <location>
        <begin position="468"/>
        <end position="585"/>
    </location>
</feature>
<comment type="catalytic activity">
    <reaction evidence="1 15 16">
        <text>ATP-dependent breakage, passage and rejoining of double-stranded DNA.</text>
        <dbReference type="EC" id="5.6.2.2"/>
    </reaction>
</comment>
<comment type="subunit">
    <text evidence="16">Homodimer.</text>
</comment>
<keyword evidence="9 16" id="KW-0067">ATP-binding</keyword>
<comment type="subcellular location">
    <subcellularLocation>
        <location evidence="5">Nucleus</location>
    </subcellularLocation>
</comment>
<dbReference type="FunFam" id="3.90.199.10:FF:000002">
    <property type="entry name" value="DNA topoisomerase 2"/>
    <property type="match status" value="1"/>
</dbReference>
<feature type="compositionally biased region" description="Basic residues" evidence="17">
    <location>
        <begin position="1548"/>
        <end position="1561"/>
    </location>
</feature>
<feature type="region of interest" description="Disordered" evidence="17">
    <location>
        <begin position="1222"/>
        <end position="1621"/>
    </location>
</feature>
<dbReference type="Gene3D" id="3.30.1490.30">
    <property type="match status" value="1"/>
</dbReference>
<keyword evidence="7" id="KW-0479">Metal-binding</keyword>
<dbReference type="GO" id="GO:0000712">
    <property type="term" value="P:resolution of meiotic recombination intermediates"/>
    <property type="evidence" value="ECO:0007669"/>
    <property type="project" value="TreeGrafter"/>
</dbReference>
<dbReference type="PANTHER" id="PTHR10169">
    <property type="entry name" value="DNA TOPOISOMERASE/GYRASE"/>
    <property type="match status" value="1"/>
</dbReference>
<dbReference type="InterPro" id="IPR013759">
    <property type="entry name" value="Topo_IIA_B_C"/>
</dbReference>
<evidence type="ECO:0000256" key="2">
    <source>
        <dbReference type="ARBA" id="ARBA00001913"/>
    </source>
</evidence>
<keyword evidence="8 16" id="KW-0547">Nucleotide-binding</keyword>
<dbReference type="SMART" id="SM00433">
    <property type="entry name" value="TOP2c"/>
    <property type="match status" value="1"/>
</dbReference>
<dbReference type="SUPFAM" id="SSF54211">
    <property type="entry name" value="Ribosomal protein S5 domain 2-like"/>
    <property type="match status" value="1"/>
</dbReference>
<dbReference type="GO" id="GO:0003677">
    <property type="term" value="F:DNA binding"/>
    <property type="evidence" value="ECO:0007669"/>
    <property type="project" value="UniProtKB-UniRule"/>
</dbReference>
<dbReference type="STRING" id="50429.A0A2B4S1C7"/>
<evidence type="ECO:0000259" key="18">
    <source>
        <dbReference type="PROSITE" id="PS50880"/>
    </source>
</evidence>
<dbReference type="Gene3D" id="3.30.230.10">
    <property type="match status" value="1"/>
</dbReference>
<proteinExistence type="inferred from homology"/>
<feature type="compositionally biased region" description="Low complexity" evidence="17">
    <location>
        <begin position="1150"/>
        <end position="1160"/>
    </location>
</feature>
<evidence type="ECO:0000256" key="3">
    <source>
        <dbReference type="ARBA" id="ARBA00001936"/>
    </source>
</evidence>
<organism evidence="20 21">
    <name type="scientific">Stylophora pistillata</name>
    <name type="common">Smooth cauliflower coral</name>
    <dbReference type="NCBI Taxonomy" id="50429"/>
    <lineage>
        <taxon>Eukaryota</taxon>
        <taxon>Metazoa</taxon>
        <taxon>Cnidaria</taxon>
        <taxon>Anthozoa</taxon>
        <taxon>Hexacorallia</taxon>
        <taxon>Scleractinia</taxon>
        <taxon>Astrocoeniina</taxon>
        <taxon>Pocilloporidae</taxon>
        <taxon>Stylophora</taxon>
    </lineage>
</organism>
<dbReference type="Pfam" id="PF00521">
    <property type="entry name" value="DNA_topoisoIV"/>
    <property type="match status" value="2"/>
</dbReference>
<dbReference type="InterPro" id="IPR013506">
    <property type="entry name" value="Topo_IIA_bsu_dom2"/>
</dbReference>
<reference evidence="21" key="1">
    <citation type="journal article" date="2017" name="bioRxiv">
        <title>Comparative analysis of the genomes of Stylophora pistillata and Acropora digitifera provides evidence for extensive differences between species of corals.</title>
        <authorList>
            <person name="Voolstra C.R."/>
            <person name="Li Y."/>
            <person name="Liew Y.J."/>
            <person name="Baumgarten S."/>
            <person name="Zoccola D."/>
            <person name="Flot J.-F."/>
            <person name="Tambutte S."/>
            <person name="Allemand D."/>
            <person name="Aranda M."/>
        </authorList>
    </citation>
    <scope>NUCLEOTIDE SEQUENCE [LARGE SCALE GENOMIC DNA]</scope>
</reference>
<accession>A0A2B4S1C7</accession>
<dbReference type="GO" id="GO:0046872">
    <property type="term" value="F:metal ion binding"/>
    <property type="evidence" value="ECO:0007669"/>
    <property type="project" value="UniProtKB-KW"/>
</dbReference>
<dbReference type="PRINTS" id="PR00418">
    <property type="entry name" value="TPI2FAMILY"/>
</dbReference>
<dbReference type="FunFam" id="3.30.1490.30:FF:000001">
    <property type="entry name" value="DNA topoisomerase 2"/>
    <property type="match status" value="1"/>
</dbReference>
<feature type="compositionally biased region" description="Acidic residues" evidence="17">
    <location>
        <begin position="1596"/>
        <end position="1605"/>
    </location>
</feature>
<evidence type="ECO:0000256" key="7">
    <source>
        <dbReference type="ARBA" id="ARBA00022723"/>
    </source>
</evidence>
<keyword evidence="12 15" id="KW-0238">DNA-binding</keyword>
<dbReference type="InterPro" id="IPR003594">
    <property type="entry name" value="HATPase_dom"/>
</dbReference>
<dbReference type="CDD" id="cd16930">
    <property type="entry name" value="HATPase_TopII-like"/>
    <property type="match status" value="1"/>
</dbReference>
<dbReference type="InterPro" id="IPR006171">
    <property type="entry name" value="TOPRIM_dom"/>
</dbReference>
<evidence type="ECO:0000256" key="6">
    <source>
        <dbReference type="ARBA" id="ARBA00011080"/>
    </source>
</evidence>
<feature type="compositionally biased region" description="Basic and acidic residues" evidence="17">
    <location>
        <begin position="1252"/>
        <end position="1280"/>
    </location>
</feature>
<dbReference type="Pfam" id="PF01751">
    <property type="entry name" value="Toprim"/>
    <property type="match status" value="1"/>
</dbReference>
<protein>
    <recommendedName>
        <fullName evidence="16">DNA topoisomerase 2</fullName>
        <ecNumber evidence="16">5.6.2.2</ecNumber>
    </recommendedName>
</protein>
<dbReference type="InterPro" id="IPR018522">
    <property type="entry name" value="TopoIIA_CS"/>
</dbReference>
<dbReference type="InterPro" id="IPR013758">
    <property type="entry name" value="Topo_IIA_A/C_ab"/>
</dbReference>
<evidence type="ECO:0000256" key="9">
    <source>
        <dbReference type="ARBA" id="ARBA00022840"/>
    </source>
</evidence>
<evidence type="ECO:0000256" key="12">
    <source>
        <dbReference type="ARBA" id="ARBA00023125"/>
    </source>
</evidence>
<dbReference type="CDD" id="cd03481">
    <property type="entry name" value="TopoIIA_Trans_ScTopoIIA"/>
    <property type="match status" value="1"/>
</dbReference>
<evidence type="ECO:0000256" key="14">
    <source>
        <dbReference type="ARBA" id="ARBA00023242"/>
    </source>
</evidence>
<dbReference type="CDD" id="cd03365">
    <property type="entry name" value="TOPRIM_TopoIIA"/>
    <property type="match status" value="1"/>
</dbReference>
<dbReference type="Pfam" id="PF02518">
    <property type="entry name" value="HATPase_c"/>
    <property type="match status" value="1"/>
</dbReference>
<evidence type="ECO:0000256" key="10">
    <source>
        <dbReference type="ARBA" id="ARBA00022842"/>
    </source>
</evidence>
<evidence type="ECO:0000313" key="20">
    <source>
        <dbReference type="EMBL" id="PFX22312.1"/>
    </source>
</evidence>
<dbReference type="SUPFAM" id="SSF55874">
    <property type="entry name" value="ATPase domain of HSP90 chaperone/DNA topoisomerase II/histidine kinase"/>
    <property type="match status" value="1"/>
</dbReference>
<comment type="caution">
    <text evidence="20">The sequence shown here is derived from an EMBL/GenBank/DDBJ whole genome shotgun (WGS) entry which is preliminary data.</text>
</comment>
<evidence type="ECO:0000256" key="16">
    <source>
        <dbReference type="RuleBase" id="RU362094"/>
    </source>
</evidence>
<keyword evidence="11 15" id="KW-0799">Topoisomerase</keyword>
<evidence type="ECO:0000259" key="19">
    <source>
        <dbReference type="PROSITE" id="PS52040"/>
    </source>
</evidence>
<keyword evidence="10" id="KW-0460">Magnesium</keyword>
<dbReference type="InterPro" id="IPR013760">
    <property type="entry name" value="Topo_IIA-like_dom_sf"/>
</dbReference>
<dbReference type="PROSITE" id="PS50880">
    <property type="entry name" value="TOPRIM"/>
    <property type="match status" value="1"/>
</dbReference>
<dbReference type="FunFam" id="3.30.565.10:FF:000004">
    <property type="entry name" value="DNA topoisomerase 2"/>
    <property type="match status" value="1"/>
</dbReference>
<evidence type="ECO:0000256" key="5">
    <source>
        <dbReference type="ARBA" id="ARBA00004123"/>
    </source>
</evidence>
<feature type="compositionally biased region" description="Basic residues" evidence="17">
    <location>
        <begin position="1242"/>
        <end position="1251"/>
    </location>
</feature>
<feature type="domain" description="Topo IIA-type catalytic" evidence="19">
    <location>
        <begin position="728"/>
        <end position="1211"/>
    </location>
</feature>
<dbReference type="InterPro" id="IPR036890">
    <property type="entry name" value="HATPase_C_sf"/>
</dbReference>
<dbReference type="CDD" id="cd00187">
    <property type="entry name" value="TOP4c"/>
    <property type="match status" value="1"/>
</dbReference>
<dbReference type="PRINTS" id="PR01158">
    <property type="entry name" value="TOPISMRASEII"/>
</dbReference>
<feature type="compositionally biased region" description="Basic and acidic residues" evidence="17">
    <location>
        <begin position="1409"/>
        <end position="1425"/>
    </location>
</feature>
<dbReference type="InterPro" id="IPR031660">
    <property type="entry name" value="TOPRIM_C"/>
</dbReference>
<feature type="compositionally biased region" description="Acidic residues" evidence="17">
    <location>
        <begin position="1358"/>
        <end position="1369"/>
    </location>
</feature>
<evidence type="ECO:0000256" key="11">
    <source>
        <dbReference type="ARBA" id="ARBA00023029"/>
    </source>
</evidence>
<evidence type="ECO:0000256" key="13">
    <source>
        <dbReference type="ARBA" id="ARBA00023235"/>
    </source>
</evidence>
<evidence type="ECO:0000256" key="4">
    <source>
        <dbReference type="ARBA" id="ARBA00001946"/>
    </source>
</evidence>
<dbReference type="FunFam" id="3.40.50.670:FF:000001">
    <property type="entry name" value="DNA topoisomerase 2"/>
    <property type="match status" value="2"/>
</dbReference>
<feature type="active site" description="O-(5'-phospho-DNA)-tyrosine intermediate" evidence="15">
    <location>
        <position position="818"/>
    </location>
</feature>
<dbReference type="Gene3D" id="3.30.565.10">
    <property type="entry name" value="Histidine kinase-like ATPase, C-terminal domain"/>
    <property type="match status" value="1"/>
</dbReference>
<comment type="function">
    <text evidence="16">Control of topological states of DNA by transient breakage and subsequent rejoining of DNA strands. Topoisomerase II makes double-strand breaks.</text>
</comment>
<evidence type="ECO:0000256" key="1">
    <source>
        <dbReference type="ARBA" id="ARBA00000185"/>
    </source>
</evidence>
<keyword evidence="21" id="KW-1185">Reference proteome</keyword>
<dbReference type="InterPro" id="IPR014721">
    <property type="entry name" value="Ribsml_uS5_D2-typ_fold_subgr"/>
</dbReference>
<dbReference type="GO" id="GO:0000819">
    <property type="term" value="P:sister chromatid segregation"/>
    <property type="evidence" value="ECO:0007669"/>
    <property type="project" value="TreeGrafter"/>
</dbReference>
<feature type="compositionally biased region" description="Basic residues" evidence="17">
    <location>
        <begin position="1502"/>
        <end position="1521"/>
    </location>
</feature>
<dbReference type="GO" id="GO:0005524">
    <property type="term" value="F:ATP binding"/>
    <property type="evidence" value="ECO:0007669"/>
    <property type="project" value="UniProtKB-UniRule"/>
</dbReference>
<dbReference type="GO" id="GO:0006265">
    <property type="term" value="P:DNA topological change"/>
    <property type="evidence" value="ECO:0007669"/>
    <property type="project" value="UniProtKB-UniRule"/>
</dbReference>
<dbReference type="Pfam" id="PF00204">
    <property type="entry name" value="DNA_gyraseB"/>
    <property type="match status" value="1"/>
</dbReference>
<dbReference type="InterPro" id="IPR050634">
    <property type="entry name" value="DNA_Topoisomerase_II"/>
</dbReference>
<dbReference type="InterPro" id="IPR034157">
    <property type="entry name" value="TOPRIM_TopoII"/>
</dbReference>
<comment type="cofactor">
    <cofactor evidence="3">
        <name>Mn(2+)</name>
        <dbReference type="ChEBI" id="CHEBI:29035"/>
    </cofactor>
</comment>
<dbReference type="PANTHER" id="PTHR10169:SF38">
    <property type="entry name" value="DNA TOPOISOMERASE 2"/>
    <property type="match status" value="1"/>
</dbReference>
<dbReference type="PROSITE" id="PS52040">
    <property type="entry name" value="TOPO_IIA"/>
    <property type="match status" value="1"/>
</dbReference>
<dbReference type="Proteomes" id="UP000225706">
    <property type="component" value="Unassembled WGS sequence"/>
</dbReference>
<dbReference type="InterPro" id="IPR001241">
    <property type="entry name" value="Topo_IIA"/>
</dbReference>
<feature type="region of interest" description="Disordered" evidence="17">
    <location>
        <begin position="1135"/>
        <end position="1160"/>
    </location>
</feature>
<dbReference type="Gene3D" id="1.10.268.10">
    <property type="entry name" value="Topoisomerase, domain 3"/>
    <property type="match status" value="1"/>
</dbReference>
<dbReference type="GO" id="GO:0005634">
    <property type="term" value="C:nucleus"/>
    <property type="evidence" value="ECO:0007669"/>
    <property type="project" value="UniProtKB-SubCell"/>
</dbReference>
<dbReference type="FunFam" id="1.10.268.10:FF:000002">
    <property type="entry name" value="DNA topoisomerase 2"/>
    <property type="match status" value="1"/>
</dbReference>
<dbReference type="InterPro" id="IPR001154">
    <property type="entry name" value="TopoII_euk"/>
</dbReference>
<comment type="similarity">
    <text evidence="6 16">Belongs to the type II topoisomerase family.</text>
</comment>
<comment type="cofactor">
    <cofactor evidence="2">
        <name>Ca(2+)</name>
        <dbReference type="ChEBI" id="CHEBI:29108"/>
    </cofactor>
</comment>
<evidence type="ECO:0000313" key="21">
    <source>
        <dbReference type="Proteomes" id="UP000225706"/>
    </source>
</evidence>
<evidence type="ECO:0000256" key="8">
    <source>
        <dbReference type="ARBA" id="ARBA00022741"/>
    </source>
</evidence>
<dbReference type="SMART" id="SM00387">
    <property type="entry name" value="HATPase_c"/>
    <property type="match status" value="1"/>
</dbReference>
<dbReference type="EMBL" id="LSMT01000243">
    <property type="protein sequence ID" value="PFX22312.1"/>
    <property type="molecule type" value="Genomic_DNA"/>
</dbReference>
<dbReference type="Gene3D" id="3.90.199.10">
    <property type="entry name" value="Topoisomerase II, domain 5"/>
    <property type="match status" value="1"/>
</dbReference>
<comment type="cofactor">
    <cofactor evidence="4">
        <name>Mg(2+)</name>
        <dbReference type="ChEBI" id="CHEBI:18420"/>
    </cofactor>
</comment>
<dbReference type="OrthoDB" id="276498at2759"/>
<dbReference type="Pfam" id="PF16898">
    <property type="entry name" value="TOPRIM_C"/>
    <property type="match status" value="1"/>
</dbReference>
<evidence type="ECO:0000256" key="17">
    <source>
        <dbReference type="SAM" id="MobiDB-lite"/>
    </source>
</evidence>
<dbReference type="InterPro" id="IPR002205">
    <property type="entry name" value="Topo_IIA_dom_A"/>
</dbReference>
<dbReference type="GO" id="GO:0003918">
    <property type="term" value="F:DNA topoisomerase type II (double strand cut, ATP-hydrolyzing) activity"/>
    <property type="evidence" value="ECO:0007669"/>
    <property type="project" value="UniProtKB-UniRule"/>
</dbReference>
<dbReference type="Gene3D" id="3.30.1360.40">
    <property type="match status" value="1"/>
</dbReference>
<name>A0A2B4S1C7_STYPI</name>
<dbReference type="FunFam" id="3.30.230.10:FF:000008">
    <property type="entry name" value="DNA topoisomerase 2"/>
    <property type="match status" value="1"/>
</dbReference>
<evidence type="ECO:0000256" key="15">
    <source>
        <dbReference type="PROSITE-ProRule" id="PRU01384"/>
    </source>
</evidence>
<dbReference type="InterPro" id="IPR020568">
    <property type="entry name" value="Ribosomal_Su5_D2-typ_SF"/>
</dbReference>